<gene>
    <name evidence="8" type="ORF">QF092_18400</name>
</gene>
<feature type="compositionally biased region" description="Basic and acidic residues" evidence="6">
    <location>
        <begin position="1"/>
        <end position="23"/>
    </location>
</feature>
<dbReference type="SUPFAM" id="SSF47757">
    <property type="entry name" value="Chemotaxis receptor methyltransferase CheR, N-terminal domain"/>
    <property type="match status" value="1"/>
</dbReference>
<proteinExistence type="predicted"/>
<evidence type="ECO:0000256" key="6">
    <source>
        <dbReference type="SAM" id="MobiDB-lite"/>
    </source>
</evidence>
<dbReference type="PANTHER" id="PTHR24422:SF26">
    <property type="entry name" value="CHEMOTAXIS PROTEIN METHYLTRANSFERASE"/>
    <property type="match status" value="1"/>
</dbReference>
<keyword evidence="4 5" id="KW-0949">S-adenosyl-L-methionine</keyword>
<keyword evidence="9" id="KW-1185">Reference proteome</keyword>
<dbReference type="InterPro" id="IPR026024">
    <property type="entry name" value="Chemotaxis_MeTrfase_CheR"/>
</dbReference>
<name>A0ABY8Q5Q6_9RHOB</name>
<dbReference type="EC" id="2.1.1.80" evidence="5"/>
<comment type="function">
    <text evidence="5">Methylation of the membrane-bound methyl-accepting chemotaxis proteins (MCP) to form gamma-glutamyl methyl ester residues in MCP.</text>
</comment>
<protein>
    <recommendedName>
        <fullName evidence="5">Chemotaxis protein methyltransferase</fullName>
        <ecNumber evidence="5">2.1.1.80</ecNumber>
    </recommendedName>
</protein>
<dbReference type="GO" id="GO:0032259">
    <property type="term" value="P:methylation"/>
    <property type="evidence" value="ECO:0007669"/>
    <property type="project" value="UniProtKB-KW"/>
</dbReference>
<dbReference type="Proteomes" id="UP001230978">
    <property type="component" value="Chromosome"/>
</dbReference>
<dbReference type="InterPro" id="IPR050903">
    <property type="entry name" value="Bact_Chemotaxis_MeTrfase"/>
</dbReference>
<dbReference type="SMART" id="SM00138">
    <property type="entry name" value="MeTrc"/>
    <property type="match status" value="1"/>
</dbReference>
<dbReference type="Pfam" id="PF01739">
    <property type="entry name" value="CheR"/>
    <property type="match status" value="1"/>
</dbReference>
<organism evidence="8 9">
    <name type="scientific">Fuscovulum ytuae</name>
    <dbReference type="NCBI Taxonomy" id="3042299"/>
    <lineage>
        <taxon>Bacteria</taxon>
        <taxon>Pseudomonadati</taxon>
        <taxon>Pseudomonadota</taxon>
        <taxon>Alphaproteobacteria</taxon>
        <taxon>Rhodobacterales</taxon>
        <taxon>Paracoccaceae</taxon>
        <taxon>Fuscovulum</taxon>
    </lineage>
</organism>
<evidence type="ECO:0000259" key="7">
    <source>
        <dbReference type="PROSITE" id="PS50123"/>
    </source>
</evidence>
<accession>A0ABY8Q5Q6</accession>
<reference evidence="8 9" key="1">
    <citation type="submission" date="2023-04" db="EMBL/GenBank/DDBJ databases">
        <title>YMD61, complete Genome.</title>
        <authorList>
            <person name="Zhang J."/>
        </authorList>
    </citation>
    <scope>NUCLEOTIDE SEQUENCE [LARGE SCALE GENOMIC DNA]</scope>
    <source>
        <strain evidence="8 9">YMD61</strain>
    </source>
</reference>
<dbReference type="InterPro" id="IPR022641">
    <property type="entry name" value="CheR_N"/>
</dbReference>
<dbReference type="InterPro" id="IPR000780">
    <property type="entry name" value="CheR_MeTrfase"/>
</dbReference>
<evidence type="ECO:0000256" key="1">
    <source>
        <dbReference type="ARBA" id="ARBA00001541"/>
    </source>
</evidence>
<dbReference type="RefSeq" id="WP_281466290.1">
    <property type="nucleotide sequence ID" value="NZ_CP124535.1"/>
</dbReference>
<evidence type="ECO:0000256" key="2">
    <source>
        <dbReference type="ARBA" id="ARBA00022603"/>
    </source>
</evidence>
<feature type="domain" description="CheR-type methyltransferase" evidence="7">
    <location>
        <begin position="38"/>
        <end position="306"/>
    </location>
</feature>
<sequence length="306" mass="34601">MPPPDRVRVQGWPPRDRGGREAEENGAMLSENVQQASDRFRDLIRSITGISLPPHKVQMIDQRLRRRVMAFGLPDTETYLAQLMAGALPKDELGQVIDLITTNTTSFFREAEHFTFLIDVVLAEKMAQVRHGMPARFKLWSAAASEGAEAYTAAMVLEEARRAGKGCDWAILGTDLSQRMVDRAQAAIYANDQLSTVPAALQRRYFLTSDDPSVAGKSRVVPELRRNVRFRHLNLMDHRYPVDRDVDVVMLRNVLIYFDQTDKEQVVDRLAGHLLSGGYLIVGHAESMVVRHPALRQVRPTIFRKV</sequence>
<dbReference type="Gene3D" id="1.10.155.10">
    <property type="entry name" value="Chemotaxis receptor methyltransferase CheR, N-terminal domain"/>
    <property type="match status" value="1"/>
</dbReference>
<dbReference type="Gene3D" id="3.40.50.150">
    <property type="entry name" value="Vaccinia Virus protein VP39"/>
    <property type="match status" value="1"/>
</dbReference>
<keyword evidence="2 5" id="KW-0489">Methyltransferase</keyword>
<evidence type="ECO:0000256" key="4">
    <source>
        <dbReference type="ARBA" id="ARBA00022691"/>
    </source>
</evidence>
<dbReference type="InterPro" id="IPR029063">
    <property type="entry name" value="SAM-dependent_MTases_sf"/>
</dbReference>
<dbReference type="SUPFAM" id="SSF53335">
    <property type="entry name" value="S-adenosyl-L-methionine-dependent methyltransferases"/>
    <property type="match status" value="1"/>
</dbReference>
<evidence type="ECO:0000256" key="3">
    <source>
        <dbReference type="ARBA" id="ARBA00022679"/>
    </source>
</evidence>
<dbReference type="EMBL" id="CP124535">
    <property type="protein sequence ID" value="WGV16190.1"/>
    <property type="molecule type" value="Genomic_DNA"/>
</dbReference>
<dbReference type="PRINTS" id="PR00996">
    <property type="entry name" value="CHERMTFRASE"/>
</dbReference>
<dbReference type="CDD" id="cd02440">
    <property type="entry name" value="AdoMet_MTases"/>
    <property type="match status" value="1"/>
</dbReference>
<dbReference type="PIRSF" id="PIRSF000410">
    <property type="entry name" value="CheR"/>
    <property type="match status" value="1"/>
</dbReference>
<keyword evidence="3 5" id="KW-0808">Transferase</keyword>
<dbReference type="PANTHER" id="PTHR24422">
    <property type="entry name" value="CHEMOTAXIS PROTEIN METHYLTRANSFERASE"/>
    <property type="match status" value="1"/>
</dbReference>
<evidence type="ECO:0000313" key="8">
    <source>
        <dbReference type="EMBL" id="WGV16190.1"/>
    </source>
</evidence>
<evidence type="ECO:0000313" key="9">
    <source>
        <dbReference type="Proteomes" id="UP001230978"/>
    </source>
</evidence>
<evidence type="ECO:0000256" key="5">
    <source>
        <dbReference type="PIRNR" id="PIRNR000410"/>
    </source>
</evidence>
<dbReference type="InterPro" id="IPR036804">
    <property type="entry name" value="CheR_N_sf"/>
</dbReference>
<feature type="region of interest" description="Disordered" evidence="6">
    <location>
        <begin position="1"/>
        <end position="24"/>
    </location>
</feature>
<dbReference type="Pfam" id="PF03705">
    <property type="entry name" value="CheR_N"/>
    <property type="match status" value="1"/>
</dbReference>
<dbReference type="InterPro" id="IPR022642">
    <property type="entry name" value="CheR_C"/>
</dbReference>
<comment type="catalytic activity">
    <reaction evidence="1 5">
        <text>L-glutamyl-[protein] + S-adenosyl-L-methionine = [protein]-L-glutamate 5-O-methyl ester + S-adenosyl-L-homocysteine</text>
        <dbReference type="Rhea" id="RHEA:24452"/>
        <dbReference type="Rhea" id="RHEA-COMP:10208"/>
        <dbReference type="Rhea" id="RHEA-COMP:10311"/>
        <dbReference type="ChEBI" id="CHEBI:29973"/>
        <dbReference type="ChEBI" id="CHEBI:57856"/>
        <dbReference type="ChEBI" id="CHEBI:59789"/>
        <dbReference type="ChEBI" id="CHEBI:82795"/>
        <dbReference type="EC" id="2.1.1.80"/>
    </reaction>
</comment>
<dbReference type="GO" id="GO:0008168">
    <property type="term" value="F:methyltransferase activity"/>
    <property type="evidence" value="ECO:0007669"/>
    <property type="project" value="UniProtKB-KW"/>
</dbReference>
<dbReference type="PROSITE" id="PS50123">
    <property type="entry name" value="CHER"/>
    <property type="match status" value="1"/>
</dbReference>